<sequence length="390" mass="41207">MTRSQIVRHGHPPSALTTGQEHEAGQQLVREEGPAATGERLRPYALAALTALLIGLSAALAVPFLPALTWGVALAIIAWPLSSWLRRVTANRTCAAVVASAVVILLVAVPSGYVAQQVAREVSSSTEQAQQEAVQGTLRERMLATPVLRDAVAWAERPEVNLEAEAKKAAREYLGNGMWLARGSVAFLLQLAIAIYILYYSLRDGDQFLRAARRLLPVTPEEADRVFDRAGGSVHANLYASLVTSAINGVNAALLFWATGLPAPILWGVVVFVVSMLPVAGIFLIWVPAAAYLALTDHWGGAVALVAWGVGSSVLVDTLLYTWLAGGRMRLHPVPALLSFIGGLALFGASGIVLGPAILAVTVAVLDVWHTRTTNSPLPSVEGAASTGTT</sequence>
<feature type="transmembrane region" description="Helical" evidence="7">
    <location>
        <begin position="179"/>
        <end position="200"/>
    </location>
</feature>
<feature type="compositionally biased region" description="Basic residues" evidence="6">
    <location>
        <begin position="1"/>
        <end position="11"/>
    </location>
</feature>
<gene>
    <name evidence="8" type="ORF">C1280_17855</name>
</gene>
<feature type="transmembrane region" description="Helical" evidence="7">
    <location>
        <begin position="44"/>
        <end position="62"/>
    </location>
</feature>
<feature type="transmembrane region" description="Helical" evidence="7">
    <location>
        <begin position="238"/>
        <end position="259"/>
    </location>
</feature>
<feature type="transmembrane region" description="Helical" evidence="7">
    <location>
        <begin position="336"/>
        <end position="366"/>
    </location>
</feature>
<dbReference type="PANTHER" id="PTHR21716">
    <property type="entry name" value="TRANSMEMBRANE PROTEIN"/>
    <property type="match status" value="1"/>
</dbReference>
<dbReference type="PANTHER" id="PTHR21716:SF4">
    <property type="entry name" value="TRANSMEMBRANE PROTEIN 245"/>
    <property type="match status" value="1"/>
</dbReference>
<keyword evidence="9" id="KW-1185">Reference proteome</keyword>
<dbReference type="GO" id="GO:0016020">
    <property type="term" value="C:membrane"/>
    <property type="evidence" value="ECO:0007669"/>
    <property type="project" value="UniProtKB-SubCell"/>
</dbReference>
<evidence type="ECO:0000313" key="8">
    <source>
        <dbReference type="EMBL" id="AWM38664.1"/>
    </source>
</evidence>
<keyword evidence="4 7" id="KW-1133">Transmembrane helix</keyword>
<evidence type="ECO:0000256" key="1">
    <source>
        <dbReference type="ARBA" id="ARBA00004141"/>
    </source>
</evidence>
<evidence type="ECO:0000256" key="5">
    <source>
        <dbReference type="ARBA" id="ARBA00023136"/>
    </source>
</evidence>
<dbReference type="Proteomes" id="UP000245802">
    <property type="component" value="Chromosome"/>
</dbReference>
<protein>
    <submittedName>
        <fullName evidence="8">AI-2E family transporter</fullName>
    </submittedName>
</protein>
<evidence type="ECO:0000256" key="2">
    <source>
        <dbReference type="ARBA" id="ARBA00009773"/>
    </source>
</evidence>
<evidence type="ECO:0000256" key="4">
    <source>
        <dbReference type="ARBA" id="ARBA00022989"/>
    </source>
</evidence>
<evidence type="ECO:0000256" key="6">
    <source>
        <dbReference type="SAM" id="MobiDB-lite"/>
    </source>
</evidence>
<reference evidence="8 9" key="1">
    <citation type="submission" date="2018-01" db="EMBL/GenBank/DDBJ databases">
        <title>G. obscuriglobus.</title>
        <authorList>
            <person name="Franke J."/>
            <person name="Blomberg W."/>
            <person name="Selmecki A."/>
        </authorList>
    </citation>
    <scope>NUCLEOTIDE SEQUENCE [LARGE SCALE GENOMIC DNA]</scope>
    <source>
        <strain evidence="8 9">DSM 5831</strain>
    </source>
</reference>
<dbReference type="Pfam" id="PF01594">
    <property type="entry name" value="AI-2E_transport"/>
    <property type="match status" value="1"/>
</dbReference>
<evidence type="ECO:0000313" key="9">
    <source>
        <dbReference type="Proteomes" id="UP000245802"/>
    </source>
</evidence>
<keyword evidence="3 7" id="KW-0812">Transmembrane</keyword>
<feature type="region of interest" description="Disordered" evidence="6">
    <location>
        <begin position="1"/>
        <end position="27"/>
    </location>
</feature>
<dbReference type="KEGG" id="gog:C1280_17855"/>
<comment type="similarity">
    <text evidence="2">Belongs to the autoinducer-2 exporter (AI-2E) (TC 2.A.86) family.</text>
</comment>
<proteinExistence type="inferred from homology"/>
<feature type="transmembrane region" description="Helical" evidence="7">
    <location>
        <begin position="94"/>
        <end position="115"/>
    </location>
</feature>
<name>A0A2Z3HAF9_9BACT</name>
<keyword evidence="5 7" id="KW-0472">Membrane</keyword>
<evidence type="ECO:0000256" key="7">
    <source>
        <dbReference type="SAM" id="Phobius"/>
    </source>
</evidence>
<evidence type="ECO:0000256" key="3">
    <source>
        <dbReference type="ARBA" id="ARBA00022692"/>
    </source>
</evidence>
<dbReference type="InterPro" id="IPR002549">
    <property type="entry name" value="AI-2E-like"/>
</dbReference>
<dbReference type="EMBL" id="CP025958">
    <property type="protein sequence ID" value="AWM38664.1"/>
    <property type="molecule type" value="Genomic_DNA"/>
</dbReference>
<organism evidence="8 9">
    <name type="scientific">Gemmata obscuriglobus</name>
    <dbReference type="NCBI Taxonomy" id="114"/>
    <lineage>
        <taxon>Bacteria</taxon>
        <taxon>Pseudomonadati</taxon>
        <taxon>Planctomycetota</taxon>
        <taxon>Planctomycetia</taxon>
        <taxon>Gemmatales</taxon>
        <taxon>Gemmataceae</taxon>
        <taxon>Gemmata</taxon>
    </lineage>
</organism>
<accession>A0A2Z3HAF9</accession>
<dbReference type="AlphaFoldDB" id="A0A2Z3HAF9"/>
<feature type="transmembrane region" description="Helical" evidence="7">
    <location>
        <begin position="265"/>
        <end position="287"/>
    </location>
</feature>
<dbReference type="OrthoDB" id="106838at2"/>
<feature type="transmembrane region" description="Helical" evidence="7">
    <location>
        <begin position="299"/>
        <end position="324"/>
    </location>
</feature>
<comment type="subcellular location">
    <subcellularLocation>
        <location evidence="1">Membrane</location>
        <topology evidence="1">Multi-pass membrane protein</topology>
    </subcellularLocation>
</comment>